<protein>
    <submittedName>
        <fullName evidence="1">Uncharacterized protein</fullName>
    </submittedName>
</protein>
<gene>
    <name evidence="1" type="ORF">BN1211_4636</name>
</gene>
<organism evidence="1 2">
    <name type="scientific">Cyberlindnera jadinii (strain ATCC 18201 / CBS 1600 / BCRC 20928 / JCM 3617 / NBRC 0987 / NRRL Y-1542)</name>
    <name type="common">Torula yeast</name>
    <name type="synonym">Candida utilis</name>
    <dbReference type="NCBI Taxonomy" id="983966"/>
    <lineage>
        <taxon>Eukaryota</taxon>
        <taxon>Fungi</taxon>
        <taxon>Dikarya</taxon>
        <taxon>Ascomycota</taxon>
        <taxon>Saccharomycotina</taxon>
        <taxon>Saccharomycetes</taxon>
        <taxon>Phaffomycetales</taxon>
        <taxon>Phaffomycetaceae</taxon>
        <taxon>Cyberlindnera</taxon>
    </lineage>
</organism>
<name>A0A0H5C6U3_CYBJN</name>
<sequence>MGPRSTIAPLMDTLFTGEISENVPGRKDIEAADELRRFEQFVSKLKDLDTDEPQQYEGNALFLHYKLGHLKGSSFEIMSPDLNGLYREVQDYASSTTFYMNPIDCERQCLLLESRLVNATGNSVNITYKNEQTPQSPTTLSYPYPPDILEKEHPAHFTLSKDDLVRGFKSIRREVNAKIIQPITAATGYKWHYSRSTYKDKVYFMYFSCFQDSRADMRPSKFKHFSQQQLEVFQLQPCESSLLVGLNIFTKKVIIYYSHKRHRKLFDIACSFLTEMYETGSFLVS</sequence>
<proteinExistence type="predicted"/>
<evidence type="ECO:0000313" key="2">
    <source>
        <dbReference type="Proteomes" id="UP000038830"/>
    </source>
</evidence>
<dbReference type="AlphaFoldDB" id="A0A0H5C6U3"/>
<reference evidence="2" key="1">
    <citation type="journal article" date="2015" name="J. Biotechnol.">
        <title>The structure of the Cyberlindnera jadinii genome and its relation to Candida utilis analyzed by the occurrence of single nucleotide polymorphisms.</title>
        <authorList>
            <person name="Rupp O."/>
            <person name="Brinkrolf K."/>
            <person name="Buerth C."/>
            <person name="Kunigo M."/>
            <person name="Schneider J."/>
            <person name="Jaenicke S."/>
            <person name="Goesmann A."/>
            <person name="Puehler A."/>
            <person name="Jaeger K.-E."/>
            <person name="Ernst J.F."/>
        </authorList>
    </citation>
    <scope>NUCLEOTIDE SEQUENCE [LARGE SCALE GENOMIC DNA]</scope>
    <source>
        <strain evidence="2">ATCC 18201 / CBS 1600 / BCRC 20928 / JCM 3617 / NBRC 0987 / NRRL Y-1542</strain>
    </source>
</reference>
<accession>A0A0H5C6U3</accession>
<evidence type="ECO:0000313" key="1">
    <source>
        <dbReference type="EMBL" id="CEP23935.1"/>
    </source>
</evidence>
<dbReference type="Proteomes" id="UP000038830">
    <property type="component" value="Unassembled WGS sequence"/>
</dbReference>
<dbReference type="EMBL" id="CDQK01000005">
    <property type="protein sequence ID" value="CEP23935.1"/>
    <property type="molecule type" value="Genomic_DNA"/>
</dbReference>